<gene>
    <name evidence="2" type="ORF">FIV46_06360</name>
</gene>
<evidence type="ECO:0000313" key="2">
    <source>
        <dbReference type="EMBL" id="TPD61828.1"/>
    </source>
</evidence>
<dbReference type="EMBL" id="VFIY01000005">
    <property type="protein sequence ID" value="TPD61828.1"/>
    <property type="molecule type" value="Genomic_DNA"/>
</dbReference>
<dbReference type="PANTHER" id="PTHR13696:SF52">
    <property type="entry name" value="PARA FAMILY PROTEIN CT_582"/>
    <property type="match status" value="1"/>
</dbReference>
<dbReference type="Proteomes" id="UP000319148">
    <property type="component" value="Unassembled WGS sequence"/>
</dbReference>
<keyword evidence="3" id="KW-1185">Reference proteome</keyword>
<sequence>MKTLGVFNIKGGVGKTATAVNIAYLAAREGFKVLFWDLDPQGSSTYYFRVKPKVKGGTKGLVKKKHDLEQLIKGTDYDNLDILPADFSYRLLDIELVEKKLTTLFKILKPVTDDYDLLVLDCPPSISALSEHIFSVVDGLLVPIIPTSLSLRTYEQLMSFREEKGYDNSRVWPFFSMVDRRKKLHRDIIDHASEEYPEFLNSYIPYSSIVEQMGIKRAPVHAFAPASPPAQMYNSLWEDLKFRLQLL</sequence>
<dbReference type="RefSeq" id="WP_139939592.1">
    <property type="nucleotide sequence ID" value="NZ_JBHSYP010000003.1"/>
</dbReference>
<evidence type="ECO:0000313" key="3">
    <source>
        <dbReference type="Proteomes" id="UP000319148"/>
    </source>
</evidence>
<proteinExistence type="predicted"/>
<dbReference type="OrthoDB" id="9804460at2"/>
<protein>
    <submittedName>
        <fullName evidence="2">ParA family protein</fullName>
    </submittedName>
</protein>
<feature type="domain" description="AAA" evidence="1">
    <location>
        <begin position="1"/>
        <end position="160"/>
    </location>
</feature>
<dbReference type="Gene3D" id="3.40.50.300">
    <property type="entry name" value="P-loop containing nucleotide triphosphate hydrolases"/>
    <property type="match status" value="1"/>
</dbReference>
<dbReference type="PANTHER" id="PTHR13696">
    <property type="entry name" value="P-LOOP CONTAINING NUCLEOSIDE TRIPHOSPHATE HYDROLASE"/>
    <property type="match status" value="1"/>
</dbReference>
<dbReference type="InterPro" id="IPR025669">
    <property type="entry name" value="AAA_dom"/>
</dbReference>
<name>A0A501PNU3_9PROT</name>
<evidence type="ECO:0000259" key="1">
    <source>
        <dbReference type="Pfam" id="PF13614"/>
    </source>
</evidence>
<dbReference type="Pfam" id="PF13614">
    <property type="entry name" value="AAA_31"/>
    <property type="match status" value="1"/>
</dbReference>
<reference evidence="3" key="1">
    <citation type="submission" date="2019-06" db="EMBL/GenBank/DDBJ databases">
        <title>The complete genome of Emcibacter congregatus ZYLT.</title>
        <authorList>
            <person name="Zhao Z."/>
        </authorList>
    </citation>
    <scope>NUCLEOTIDE SEQUENCE [LARGE SCALE GENOMIC DNA]</scope>
    <source>
        <strain evidence="3">MCCC 1A06723</strain>
    </source>
</reference>
<organism evidence="2 3">
    <name type="scientific">Emcibacter nanhaiensis</name>
    <dbReference type="NCBI Taxonomy" id="1505037"/>
    <lineage>
        <taxon>Bacteria</taxon>
        <taxon>Pseudomonadati</taxon>
        <taxon>Pseudomonadota</taxon>
        <taxon>Alphaproteobacteria</taxon>
        <taxon>Emcibacterales</taxon>
        <taxon>Emcibacteraceae</taxon>
        <taxon>Emcibacter</taxon>
    </lineage>
</organism>
<dbReference type="AlphaFoldDB" id="A0A501PNU3"/>
<dbReference type="CDD" id="cd02042">
    <property type="entry name" value="ParAB_family"/>
    <property type="match status" value="1"/>
</dbReference>
<dbReference type="InterPro" id="IPR050678">
    <property type="entry name" value="DNA_Partitioning_ATPase"/>
</dbReference>
<dbReference type="InterPro" id="IPR027417">
    <property type="entry name" value="P-loop_NTPase"/>
</dbReference>
<dbReference type="SUPFAM" id="SSF52540">
    <property type="entry name" value="P-loop containing nucleoside triphosphate hydrolases"/>
    <property type="match status" value="1"/>
</dbReference>
<comment type="caution">
    <text evidence="2">The sequence shown here is derived from an EMBL/GenBank/DDBJ whole genome shotgun (WGS) entry which is preliminary data.</text>
</comment>
<accession>A0A501PNU3</accession>